<feature type="compositionally biased region" description="Polar residues" evidence="1">
    <location>
        <begin position="87"/>
        <end position="99"/>
    </location>
</feature>
<protein>
    <submittedName>
        <fullName evidence="2">Uncharacterized protein</fullName>
    </submittedName>
</protein>
<accession>A0A077ZZQ7</accession>
<sequence>MESNKPIVKSHQAPGGNSNFSLGWEEPVVNKQPVQRVGQNPYAHEEPVAQQRVQKQYVNQSPWASHDEQPSFQQQKQRVEQRPFATDDSQSNNESNQYGNRAGRKVFQQQQDAPWANHDNVQFNQPRQEPVINQPKNAPFATYGGQSTENTQPKVNFRVNQAPGGTSNFSLSDGSQGSDRFQTSNQKANSQMENRIGQAFIGKLNNNQNQVAGFKQPLGQQNGQHVFSQITF</sequence>
<gene>
    <name evidence="2" type="primary">Contig2971.g130</name>
    <name evidence="2" type="ORF">STYLEM_2999</name>
</gene>
<dbReference type="EMBL" id="CCKQ01002911">
    <property type="protein sequence ID" value="CDW74008.1"/>
    <property type="molecule type" value="Genomic_DNA"/>
</dbReference>
<feature type="compositionally biased region" description="Polar residues" evidence="1">
    <location>
        <begin position="144"/>
        <end position="154"/>
    </location>
</feature>
<dbReference type="InParanoid" id="A0A077ZZQ7"/>
<dbReference type="Proteomes" id="UP000039865">
    <property type="component" value="Unassembled WGS sequence"/>
</dbReference>
<proteinExistence type="predicted"/>
<feature type="region of interest" description="Disordered" evidence="1">
    <location>
        <begin position="130"/>
        <end position="184"/>
    </location>
</feature>
<feature type="compositionally biased region" description="Polar residues" evidence="1">
    <location>
        <begin position="163"/>
        <end position="184"/>
    </location>
</feature>
<name>A0A077ZZQ7_STYLE</name>
<organism evidence="2 3">
    <name type="scientific">Stylonychia lemnae</name>
    <name type="common">Ciliate</name>
    <dbReference type="NCBI Taxonomy" id="5949"/>
    <lineage>
        <taxon>Eukaryota</taxon>
        <taxon>Sar</taxon>
        <taxon>Alveolata</taxon>
        <taxon>Ciliophora</taxon>
        <taxon>Intramacronucleata</taxon>
        <taxon>Spirotrichea</taxon>
        <taxon>Stichotrichia</taxon>
        <taxon>Sporadotrichida</taxon>
        <taxon>Oxytrichidae</taxon>
        <taxon>Stylonychinae</taxon>
        <taxon>Stylonychia</taxon>
    </lineage>
</organism>
<dbReference type="AlphaFoldDB" id="A0A077ZZQ7"/>
<feature type="region of interest" description="Disordered" evidence="1">
    <location>
        <begin position="1"/>
        <end position="99"/>
    </location>
</feature>
<evidence type="ECO:0000256" key="1">
    <source>
        <dbReference type="SAM" id="MobiDB-lite"/>
    </source>
</evidence>
<evidence type="ECO:0000313" key="2">
    <source>
        <dbReference type="EMBL" id="CDW74008.1"/>
    </source>
</evidence>
<feature type="compositionally biased region" description="Polar residues" evidence="1">
    <location>
        <begin position="51"/>
        <end position="63"/>
    </location>
</feature>
<reference evidence="2 3" key="1">
    <citation type="submission" date="2014-06" db="EMBL/GenBank/DDBJ databases">
        <authorList>
            <person name="Swart Estienne"/>
        </authorList>
    </citation>
    <scope>NUCLEOTIDE SEQUENCE [LARGE SCALE GENOMIC DNA]</scope>
    <source>
        <strain evidence="2 3">130c</strain>
    </source>
</reference>
<keyword evidence="3" id="KW-1185">Reference proteome</keyword>
<evidence type="ECO:0000313" key="3">
    <source>
        <dbReference type="Proteomes" id="UP000039865"/>
    </source>
</evidence>